<dbReference type="SUPFAM" id="SSF53756">
    <property type="entry name" value="UDP-Glycosyltransferase/glycogen phosphorylase"/>
    <property type="match status" value="1"/>
</dbReference>
<evidence type="ECO:0000313" key="2">
    <source>
        <dbReference type="Proteomes" id="UP000006135"/>
    </source>
</evidence>
<dbReference type="Proteomes" id="UP000006135">
    <property type="component" value="Chromosome"/>
</dbReference>
<reference evidence="1 2" key="1">
    <citation type="journal article" date="2011" name="J. Genet. Genomics">
        <title>Unraveling the Acidithiobacillus caldus complete genome and its central metabolisms for carbon assimilation.</title>
        <authorList>
            <person name="You X.Y."/>
            <person name="Guo X."/>
            <person name="Zheng H.J."/>
            <person name="Zhang M.J."/>
            <person name="Liu L.J."/>
            <person name="Zhu Y.Q."/>
            <person name="Zhu B."/>
            <person name="Wang S.Y."/>
            <person name="Zhao G.P."/>
            <person name="Poetsch A."/>
            <person name="Jiang C.Y."/>
            <person name="Liu S.J."/>
        </authorList>
    </citation>
    <scope>NUCLEOTIDE SEQUENCE [LARGE SCALE GENOMIC DNA]</scope>
    <source>
        <strain evidence="1 2">SM-1</strain>
    </source>
</reference>
<dbReference type="HOGENOM" id="CLU_673735_0_0_6"/>
<dbReference type="RefSeq" id="WP_014002177.1">
    <property type="nucleotide sequence ID" value="NC_015850.1"/>
</dbReference>
<organism evidence="1 2">
    <name type="scientific">Acidithiobacillus caldus (strain SM-1)</name>
    <dbReference type="NCBI Taxonomy" id="990288"/>
    <lineage>
        <taxon>Bacteria</taxon>
        <taxon>Pseudomonadati</taxon>
        <taxon>Pseudomonadota</taxon>
        <taxon>Acidithiobacillia</taxon>
        <taxon>Acidithiobacillales</taxon>
        <taxon>Acidithiobacillaceae</taxon>
        <taxon>Acidithiobacillus</taxon>
    </lineage>
</organism>
<dbReference type="GeneID" id="92933160"/>
<protein>
    <submittedName>
        <fullName evidence="1">WbeA</fullName>
    </submittedName>
</protein>
<dbReference type="AlphaFoldDB" id="F9ZQ92"/>
<dbReference type="KEGG" id="acu:Atc_0218"/>
<dbReference type="EMBL" id="CP002573">
    <property type="protein sequence ID" value="AEK56869.1"/>
    <property type="molecule type" value="Genomic_DNA"/>
</dbReference>
<dbReference type="Gene3D" id="3.40.50.2000">
    <property type="entry name" value="Glycogen Phosphorylase B"/>
    <property type="match status" value="1"/>
</dbReference>
<proteinExistence type="predicted"/>
<accession>F9ZQ92</accession>
<dbReference type="OrthoDB" id="9119476at2"/>
<gene>
    <name evidence="1" type="ordered locus">Atc_0218</name>
</gene>
<name>F9ZQ92_ACICS</name>
<dbReference type="STRING" id="990288.Atc_0218"/>
<evidence type="ECO:0000313" key="1">
    <source>
        <dbReference type="EMBL" id="AEK56869.1"/>
    </source>
</evidence>
<keyword evidence="2" id="KW-1185">Reference proteome</keyword>
<sequence length="408" mass="45987">MKDEILFVSSYDESCGNAYFTRALVSSVSSKYKCRAISIDLSLTQSVEKNTRDIADAHIKQICKDLARARAVNIQVEPQLYGSSPNDILRRLTWLFSSNKNISATIHNARIVVPGRPSISLIKDIIRLRPIAAATTLYQYINARSQPSLNRSIVTLADKLNVSIIVHTERAKKNFIQMLRVKNKIYVHPLKFPRLTSIERQQASTMMTNLRSSLGLPEGSISIGMFGYISQYKGHEEAIHALALLPKYFHLFIFGRQHPQSIRRDGGVDPYIERLINIIEAKKLVSRVHFMGEYPPDTFAQAISAVDICWLPYREVGQDGSGIAAQCFDNAKRVICSASFAFDEALKIDKKDFVLRVDIGNFVQIANATLLAIADDVYLNTYIDNEFTVNSQRTTYLRSMGIENEDVL</sequence>